<feature type="transmembrane region" description="Helical" evidence="1">
    <location>
        <begin position="156"/>
        <end position="177"/>
    </location>
</feature>
<dbReference type="InterPro" id="IPR021338">
    <property type="entry name" value="DUF2953"/>
</dbReference>
<comment type="caution">
    <text evidence="2">The sequence shown here is derived from an EMBL/GenBank/DDBJ whole genome shotgun (WGS) entry which is preliminary data.</text>
</comment>
<keyword evidence="1" id="KW-1133">Transmembrane helix</keyword>
<sequence length="200" mass="23761">MNWFLIVLIIVLILIILLFWPLYIVIDFKKKENNTFNIQLTALKGLIKYKIYNEKKMLKRKKQNKNVKNKKLQIKKYLANYNQYKKIISFFLRKGSLKKLYWVTSVGTEDVALTGIYTGILWAIKNSIISIFINKTEVDEIYINVHPDFNNKKFEITFNCIIKCNLVYIIIVSLYGFSIKKVVNKDARTSNRRINENYNE</sequence>
<proteinExistence type="predicted"/>
<keyword evidence="1" id="KW-0812">Transmembrane</keyword>
<evidence type="ECO:0000313" key="3">
    <source>
        <dbReference type="Proteomes" id="UP000462760"/>
    </source>
</evidence>
<evidence type="ECO:0000256" key="1">
    <source>
        <dbReference type="SAM" id="Phobius"/>
    </source>
</evidence>
<organism evidence="2 3">
    <name type="scientific">Anaerosalibacter bizertensis</name>
    <dbReference type="NCBI Taxonomy" id="932217"/>
    <lineage>
        <taxon>Bacteria</taxon>
        <taxon>Bacillati</taxon>
        <taxon>Bacillota</taxon>
        <taxon>Tissierellia</taxon>
        <taxon>Tissierellales</taxon>
        <taxon>Sporanaerobacteraceae</taxon>
        <taxon>Anaerosalibacter</taxon>
    </lineage>
</organism>
<gene>
    <name evidence="2" type="ORF">FYJ27_04030</name>
</gene>
<dbReference type="EMBL" id="VULR01000004">
    <property type="protein sequence ID" value="MSS42902.1"/>
    <property type="molecule type" value="Genomic_DNA"/>
</dbReference>
<feature type="transmembrane region" description="Helical" evidence="1">
    <location>
        <begin position="6"/>
        <end position="26"/>
    </location>
</feature>
<keyword evidence="1" id="KW-0472">Membrane</keyword>
<name>A0A844FG25_9FIRM</name>
<reference evidence="2 3" key="1">
    <citation type="submission" date="2019-08" db="EMBL/GenBank/DDBJ databases">
        <title>In-depth cultivation of the pig gut microbiome towards novel bacterial diversity and tailored functional studies.</title>
        <authorList>
            <person name="Wylensek D."/>
            <person name="Hitch T.C.A."/>
            <person name="Clavel T."/>
        </authorList>
    </citation>
    <scope>NUCLEOTIDE SEQUENCE [LARGE SCALE GENOMIC DNA]</scope>
    <source>
        <strain evidence="2 3">Med78-601-WT-4W-RMD-3</strain>
    </source>
</reference>
<dbReference type="Pfam" id="PF11167">
    <property type="entry name" value="DUF2953"/>
    <property type="match status" value="1"/>
</dbReference>
<dbReference type="OrthoDB" id="1708309at2"/>
<protein>
    <submittedName>
        <fullName evidence="2">DUF2953 domain-containing protein</fullName>
    </submittedName>
</protein>
<dbReference type="Proteomes" id="UP000462760">
    <property type="component" value="Unassembled WGS sequence"/>
</dbReference>
<dbReference type="AlphaFoldDB" id="A0A844FG25"/>
<dbReference type="RefSeq" id="WP_154483533.1">
    <property type="nucleotide sequence ID" value="NZ_JAHLOA010000004.1"/>
</dbReference>
<evidence type="ECO:0000313" key="2">
    <source>
        <dbReference type="EMBL" id="MSS42902.1"/>
    </source>
</evidence>
<accession>A0A844FG25</accession>
<feature type="transmembrane region" description="Helical" evidence="1">
    <location>
        <begin position="100"/>
        <end position="124"/>
    </location>
</feature>